<proteinExistence type="predicted"/>
<evidence type="ECO:0008006" key="3">
    <source>
        <dbReference type="Google" id="ProtNLM"/>
    </source>
</evidence>
<evidence type="ECO:0000313" key="2">
    <source>
        <dbReference type="Proteomes" id="UP001519343"/>
    </source>
</evidence>
<dbReference type="EMBL" id="JAGGKT010000006">
    <property type="protein sequence ID" value="MBP1932389.1"/>
    <property type="molecule type" value="Genomic_DNA"/>
</dbReference>
<comment type="caution">
    <text evidence="1">The sequence shown here is derived from an EMBL/GenBank/DDBJ whole genome shotgun (WGS) entry which is preliminary data.</text>
</comment>
<dbReference type="Proteomes" id="UP001519343">
    <property type="component" value="Unassembled WGS sequence"/>
</dbReference>
<protein>
    <recommendedName>
        <fullName evidence="3">YmaF family protein</fullName>
    </recommendedName>
</protein>
<name>A0ABS4GQ47_9BACL</name>
<accession>A0ABS4GQ47</accession>
<organism evidence="1 2">
    <name type="scientific">Ammoniphilus resinae</name>
    <dbReference type="NCBI Taxonomy" id="861532"/>
    <lineage>
        <taxon>Bacteria</taxon>
        <taxon>Bacillati</taxon>
        <taxon>Bacillota</taxon>
        <taxon>Bacilli</taxon>
        <taxon>Bacillales</taxon>
        <taxon>Paenibacillaceae</taxon>
        <taxon>Aneurinibacillus group</taxon>
        <taxon>Ammoniphilus</taxon>
    </lineage>
</organism>
<evidence type="ECO:0000313" key="1">
    <source>
        <dbReference type="EMBL" id="MBP1932389.1"/>
    </source>
</evidence>
<gene>
    <name evidence="1" type="ORF">J2Z37_002390</name>
</gene>
<reference evidence="1 2" key="1">
    <citation type="submission" date="2021-03" db="EMBL/GenBank/DDBJ databases">
        <title>Genomic Encyclopedia of Type Strains, Phase IV (KMG-IV): sequencing the most valuable type-strain genomes for metagenomic binning, comparative biology and taxonomic classification.</title>
        <authorList>
            <person name="Goeker M."/>
        </authorList>
    </citation>
    <scope>NUCLEOTIDE SEQUENCE [LARGE SCALE GENOMIC DNA]</scope>
    <source>
        <strain evidence="1 2">DSM 24738</strain>
    </source>
</reference>
<dbReference type="RefSeq" id="WP_209810435.1">
    <property type="nucleotide sequence ID" value="NZ_JAGGKT010000006.1"/>
</dbReference>
<keyword evidence="2" id="KW-1185">Reference proteome</keyword>
<dbReference type="InterPro" id="IPR024307">
    <property type="entry name" value="YmaF"/>
</dbReference>
<sequence>MGKKARTSQRFSRIQHRMQGVTAVADAHRHLFSNVTDLLIRIPGGTHRHTFQGVTNTTLNHRHAYSGSTGPAINGQGANHFHRFRITTQVADGHRHVITGRTTVPMLINGVMSHGLIVEKVKRVKVKK</sequence>
<dbReference type="Pfam" id="PF12788">
    <property type="entry name" value="YmaF"/>
    <property type="match status" value="1"/>
</dbReference>